<accession>A0ABR8EUB6</accession>
<reference evidence="2 3" key="1">
    <citation type="journal article" date="2020" name="ISME J.">
        <title>Comparative genomics reveals insights into cyanobacterial evolution and habitat adaptation.</title>
        <authorList>
            <person name="Chen M.Y."/>
            <person name="Teng W.K."/>
            <person name="Zhao L."/>
            <person name="Hu C.X."/>
            <person name="Zhou Y.K."/>
            <person name="Han B.P."/>
            <person name="Song L.R."/>
            <person name="Shu W.S."/>
        </authorList>
    </citation>
    <scope>NUCLEOTIDE SEQUENCE [LARGE SCALE GENOMIC DNA]</scope>
    <source>
        <strain evidence="2 3">FACHB-391</strain>
    </source>
</reference>
<name>A0ABR8EUB6_NOSLI</name>
<dbReference type="Proteomes" id="UP000604661">
    <property type="component" value="Unassembled WGS sequence"/>
</dbReference>
<feature type="compositionally biased region" description="Polar residues" evidence="1">
    <location>
        <begin position="70"/>
        <end position="116"/>
    </location>
</feature>
<dbReference type="EMBL" id="JACJTE010000006">
    <property type="protein sequence ID" value="MBD2560484.1"/>
    <property type="molecule type" value="Genomic_DNA"/>
</dbReference>
<proteinExistence type="predicted"/>
<dbReference type="RefSeq" id="WP_190901117.1">
    <property type="nucleotide sequence ID" value="NZ_JACJTE010000006.1"/>
</dbReference>
<sequence length="217" mass="23988">MAVRKRTTAPTADTVSIHDACLRYMTTEQSLRLALSHIRPDDFDTVKAVSELDLEAIASYFQPKLPEVASDTSESPENLQNFTQSEQSGSSQNFTQPENKLSLQQPAQNLTSHSQPQGGGEISLIEQLSKQAEQEIQLVDAIAQVKNQIILNNLAVRESELTEQVNQHWLNQKQGYLGSIRGLANLAQQKPEVTPDEADLAQEIEGIITELGKKLIV</sequence>
<keyword evidence="3" id="KW-1185">Reference proteome</keyword>
<evidence type="ECO:0000256" key="1">
    <source>
        <dbReference type="SAM" id="MobiDB-lite"/>
    </source>
</evidence>
<gene>
    <name evidence="2" type="ORF">H6G95_07595</name>
</gene>
<organism evidence="2 3">
    <name type="scientific">Nostoc linckia FACHB-391</name>
    <dbReference type="NCBI Taxonomy" id="2692906"/>
    <lineage>
        <taxon>Bacteria</taxon>
        <taxon>Bacillati</taxon>
        <taxon>Cyanobacteriota</taxon>
        <taxon>Cyanophyceae</taxon>
        <taxon>Nostocales</taxon>
        <taxon>Nostocaceae</taxon>
        <taxon>Nostoc</taxon>
    </lineage>
</organism>
<feature type="region of interest" description="Disordered" evidence="1">
    <location>
        <begin position="67"/>
        <end position="120"/>
    </location>
</feature>
<comment type="caution">
    <text evidence="2">The sequence shown here is derived from an EMBL/GenBank/DDBJ whole genome shotgun (WGS) entry which is preliminary data.</text>
</comment>
<evidence type="ECO:0000313" key="2">
    <source>
        <dbReference type="EMBL" id="MBD2560484.1"/>
    </source>
</evidence>
<evidence type="ECO:0000313" key="3">
    <source>
        <dbReference type="Proteomes" id="UP000604661"/>
    </source>
</evidence>
<protein>
    <submittedName>
        <fullName evidence="2">Uncharacterized protein</fullName>
    </submittedName>
</protein>